<evidence type="ECO:0000313" key="9">
    <source>
        <dbReference type="EMBL" id="ALF35173.1"/>
    </source>
</evidence>
<evidence type="ECO:0000313" key="10">
    <source>
        <dbReference type="EMBL" id="ALJ83448.1"/>
    </source>
</evidence>
<dbReference type="PANTHER" id="PTHR30629">
    <property type="entry name" value="PROPHAGE INTEGRASE"/>
    <property type="match status" value="1"/>
</dbReference>
<evidence type="ECO:0000256" key="5">
    <source>
        <dbReference type="PROSITE-ProRule" id="PRU01248"/>
    </source>
</evidence>
<dbReference type="AlphaFoldDB" id="A0A0P0HW01"/>
<dbReference type="InterPro" id="IPR025166">
    <property type="entry name" value="Integrase_DNA_bind_dom"/>
</dbReference>
<keyword evidence="2" id="KW-0229">DNA integration</keyword>
<dbReference type="GO" id="GO:0006310">
    <property type="term" value="P:DNA recombination"/>
    <property type="evidence" value="ECO:0007669"/>
    <property type="project" value="UniProtKB-KW"/>
</dbReference>
<dbReference type="InterPro" id="IPR011010">
    <property type="entry name" value="DNA_brk_join_enz"/>
</dbReference>
<dbReference type="SUPFAM" id="SSF56349">
    <property type="entry name" value="DNA breaking-rejoining enzymes"/>
    <property type="match status" value="1"/>
</dbReference>
<evidence type="ECO:0000259" key="6">
    <source>
        <dbReference type="PROSITE" id="PS51898"/>
    </source>
</evidence>
<dbReference type="InterPro" id="IPR050808">
    <property type="entry name" value="Phage_Integrase"/>
</dbReference>
<feature type="domain" description="Core-binding (CB)" evidence="7">
    <location>
        <begin position="105"/>
        <end position="186"/>
    </location>
</feature>
<dbReference type="InterPro" id="IPR038488">
    <property type="entry name" value="Integrase_DNA-bd_sf"/>
</dbReference>
<gene>
    <name evidence="10" type="primary">int</name>
    <name evidence="10" type="ORF">ICEValA056-2_001</name>
    <name evidence="8" type="ORF">ICEValHN396_002</name>
    <name evidence="9" type="ORF">ICEValHN437_001</name>
</gene>
<organism evidence="10">
    <name type="scientific">Vibrio alginolyticus</name>
    <dbReference type="NCBI Taxonomy" id="663"/>
    <lineage>
        <taxon>Bacteria</taxon>
        <taxon>Pseudomonadati</taxon>
        <taxon>Pseudomonadota</taxon>
        <taxon>Gammaproteobacteria</taxon>
        <taxon>Vibrionales</taxon>
        <taxon>Vibrionaceae</taxon>
        <taxon>Vibrio</taxon>
    </lineage>
</organism>
<accession>A0A0P0HW01</accession>
<dbReference type="Pfam" id="PF22022">
    <property type="entry name" value="Phage_int_M"/>
    <property type="match status" value="1"/>
</dbReference>
<dbReference type="Gene3D" id="3.30.160.390">
    <property type="entry name" value="Integrase, DNA-binding domain"/>
    <property type="match status" value="1"/>
</dbReference>
<dbReference type="Pfam" id="PF00589">
    <property type="entry name" value="Phage_integrase"/>
    <property type="match status" value="1"/>
</dbReference>
<dbReference type="PANTHER" id="PTHR30629:SF6">
    <property type="entry name" value="PROPHAGE INTEGRASE INTA-RELATED"/>
    <property type="match status" value="1"/>
</dbReference>
<sequence>MANLNKLTAKQVQTLKADNNKQVRFSDGGGLYLCIRPSGSRYWEFRYTRPVSGKNTFMGIGPYPDITLAKAREKAQEMRRLLLDGIDPKIDKFEKKAQVKLTQAQTLCQVALEWRDFKSSQLKQKTLHDNWRKLEIHAFPKLGNIPLKSIKAPMVIEALRSLESKGKLETVKRTAQLLNEVMNFAVNSGYIEHNPLSGIRDVFKKPIVEHMKALSPDEISDLMRALGHANLYITTRCLIEWQLHTMTRPSEAAGARWDEIDFNTNTWIIPSTRMKMKREHRVPLTTETLSILENIRPLSSNSPYIFPSNRSLSRHIDSESINKALGRIGFKNRTTAHGFRSLASTTLNEWGEDPDLIEVALAHVGRDRIRNAYNRTDYLERRREMMQKWSSYISENSVGSFSVLNVMQVR</sequence>
<dbReference type="RefSeq" id="WP_065274307.1">
    <property type="nucleotide sequence ID" value="NZ_CP016224.1"/>
</dbReference>
<evidence type="ECO:0000256" key="4">
    <source>
        <dbReference type="ARBA" id="ARBA00023172"/>
    </source>
</evidence>
<dbReference type="Pfam" id="PF13356">
    <property type="entry name" value="Arm-DNA-bind_3"/>
    <property type="match status" value="1"/>
</dbReference>
<evidence type="ECO:0000256" key="2">
    <source>
        <dbReference type="ARBA" id="ARBA00022908"/>
    </source>
</evidence>
<reference evidence="10" key="1">
    <citation type="journal article" date="2016" name="BMC Microbiol.">
        <title>Comparative genomic analysis of six new-found integrative conjugative elements (ICEs) in Vibrio alginolyticus.</title>
        <authorList>
            <person name="Luo P."/>
            <person name="He X."/>
            <person name="Wang Y."/>
            <person name="Liu Q."/>
            <person name="Hu C."/>
        </authorList>
    </citation>
    <scope>NUCLEOTIDE SEQUENCE</scope>
    <source>
        <strain evidence="10">A056</strain>
        <strain evidence="8">HN396</strain>
        <strain evidence="9">HN437</strain>
    </source>
</reference>
<dbReference type="Gene3D" id="1.10.150.130">
    <property type="match status" value="1"/>
</dbReference>
<dbReference type="GO" id="GO:0015074">
    <property type="term" value="P:DNA integration"/>
    <property type="evidence" value="ECO:0007669"/>
    <property type="project" value="UniProtKB-KW"/>
</dbReference>
<dbReference type="InterPro" id="IPR002104">
    <property type="entry name" value="Integrase_catalytic"/>
</dbReference>
<feature type="domain" description="Tyr recombinase" evidence="6">
    <location>
        <begin position="209"/>
        <end position="386"/>
    </location>
</feature>
<keyword evidence="3 5" id="KW-0238">DNA-binding</keyword>
<dbReference type="GO" id="GO:0003677">
    <property type="term" value="F:DNA binding"/>
    <property type="evidence" value="ECO:0007669"/>
    <property type="project" value="UniProtKB-UniRule"/>
</dbReference>
<protein>
    <submittedName>
        <fullName evidence="8 10">Integrase</fullName>
    </submittedName>
</protein>
<dbReference type="Gene3D" id="1.10.443.10">
    <property type="entry name" value="Intergrase catalytic core"/>
    <property type="match status" value="1"/>
</dbReference>
<evidence type="ECO:0000259" key="7">
    <source>
        <dbReference type="PROSITE" id="PS51900"/>
    </source>
</evidence>
<dbReference type="CDD" id="cd00801">
    <property type="entry name" value="INT_P4_C"/>
    <property type="match status" value="1"/>
</dbReference>
<dbReference type="InterPro" id="IPR053876">
    <property type="entry name" value="Phage_int_M"/>
</dbReference>
<comment type="similarity">
    <text evidence="1">Belongs to the 'phage' integrase family.</text>
</comment>
<dbReference type="EMBL" id="KT072770">
    <property type="protein sequence ID" value="ALF35060.1"/>
    <property type="molecule type" value="Genomic_DNA"/>
</dbReference>
<dbReference type="InterPro" id="IPR010998">
    <property type="entry name" value="Integrase_recombinase_N"/>
</dbReference>
<name>A0A0P0HW01_VIBAL</name>
<dbReference type="EMBL" id="KT072771">
    <property type="protein sequence ID" value="ALF35173.1"/>
    <property type="molecule type" value="Genomic_DNA"/>
</dbReference>
<keyword evidence="4" id="KW-0233">DNA recombination</keyword>
<proteinExistence type="inferred from homology"/>
<dbReference type="EMBL" id="KR231689">
    <property type="protein sequence ID" value="ALJ83448.1"/>
    <property type="molecule type" value="Genomic_DNA"/>
</dbReference>
<evidence type="ECO:0000256" key="3">
    <source>
        <dbReference type="ARBA" id="ARBA00023125"/>
    </source>
</evidence>
<dbReference type="PROSITE" id="PS51898">
    <property type="entry name" value="TYR_RECOMBINASE"/>
    <property type="match status" value="1"/>
</dbReference>
<dbReference type="InterPro" id="IPR013762">
    <property type="entry name" value="Integrase-like_cat_sf"/>
</dbReference>
<dbReference type="InterPro" id="IPR044068">
    <property type="entry name" value="CB"/>
</dbReference>
<dbReference type="PROSITE" id="PS51900">
    <property type="entry name" value="CB"/>
    <property type="match status" value="1"/>
</dbReference>
<evidence type="ECO:0000256" key="1">
    <source>
        <dbReference type="ARBA" id="ARBA00008857"/>
    </source>
</evidence>
<evidence type="ECO:0000313" key="8">
    <source>
        <dbReference type="EMBL" id="ALF35060.1"/>
    </source>
</evidence>